<keyword evidence="1" id="KW-1185">Reference proteome</keyword>
<sequence>MLYMMYAGVAPTVIGCGEHNFSHIINQQEICDHLIEVQQNESCSPKFDIQFKSVNYEWGYYCTETKKVKTSISAQMIGVMVGS</sequence>
<dbReference type="WBParaSite" id="ACRNAN_scaffold2402.g23543.t1">
    <property type="protein sequence ID" value="ACRNAN_scaffold2402.g23543.t1"/>
    <property type="gene ID" value="ACRNAN_scaffold2402.g23543"/>
</dbReference>
<protein>
    <submittedName>
        <fullName evidence="2">Uncharacterized protein</fullName>
    </submittedName>
</protein>
<name>A0A914DEN2_9BILA</name>
<dbReference type="AlphaFoldDB" id="A0A914DEN2"/>
<evidence type="ECO:0000313" key="1">
    <source>
        <dbReference type="Proteomes" id="UP000887540"/>
    </source>
</evidence>
<organism evidence="1 2">
    <name type="scientific">Acrobeloides nanus</name>
    <dbReference type="NCBI Taxonomy" id="290746"/>
    <lineage>
        <taxon>Eukaryota</taxon>
        <taxon>Metazoa</taxon>
        <taxon>Ecdysozoa</taxon>
        <taxon>Nematoda</taxon>
        <taxon>Chromadorea</taxon>
        <taxon>Rhabditida</taxon>
        <taxon>Tylenchina</taxon>
        <taxon>Cephalobomorpha</taxon>
        <taxon>Cephaloboidea</taxon>
        <taxon>Cephalobidae</taxon>
        <taxon>Acrobeloides</taxon>
    </lineage>
</organism>
<dbReference type="Proteomes" id="UP000887540">
    <property type="component" value="Unplaced"/>
</dbReference>
<evidence type="ECO:0000313" key="2">
    <source>
        <dbReference type="WBParaSite" id="ACRNAN_scaffold2402.g23543.t1"/>
    </source>
</evidence>
<proteinExistence type="predicted"/>
<reference evidence="2" key="1">
    <citation type="submission" date="2022-11" db="UniProtKB">
        <authorList>
            <consortium name="WormBaseParasite"/>
        </authorList>
    </citation>
    <scope>IDENTIFICATION</scope>
</reference>
<accession>A0A914DEN2</accession>